<evidence type="ECO:0000259" key="5">
    <source>
        <dbReference type="PROSITE" id="PS50110"/>
    </source>
</evidence>
<dbReference type="InterPro" id="IPR016032">
    <property type="entry name" value="Sig_transdc_resp-reg_C-effctor"/>
</dbReference>
<evidence type="ECO:0000256" key="2">
    <source>
        <dbReference type="ARBA" id="ARBA00023125"/>
    </source>
</evidence>
<name>A0ABQ3MJD7_9PSEU</name>
<keyword evidence="2 6" id="KW-0238">DNA-binding</keyword>
<protein>
    <submittedName>
        <fullName evidence="6">DNA-binding response regulator</fullName>
    </submittedName>
</protein>
<dbReference type="SUPFAM" id="SSF46894">
    <property type="entry name" value="C-terminal effector domain of the bipartite response regulators"/>
    <property type="match status" value="1"/>
</dbReference>
<proteinExistence type="predicted"/>
<sequence>MTRLEQNAVAPLRRGHDIAVLHRPAAVTVVLADTQPAIRHGVRSVLERVDGISVVGEASTAAEVIAETARCRPDVLVVDVDTVGAGNCRLIEQIARGCPETGILVFSASDCDSTLIAAIRAGARGYLLKNADPDQIVRGIQAVAAGEVLIGRTLAARLGALLHPTSDHSPYPFPQLTGKEREVLDRIAAGRSNVAIAREFTLASKTISNRVSAIFAKLGVSDRAQAIVLARDAGLGR</sequence>
<feature type="modified residue" description="4-aspartylphosphate" evidence="3">
    <location>
        <position position="79"/>
    </location>
</feature>
<dbReference type="PANTHER" id="PTHR43214">
    <property type="entry name" value="TWO-COMPONENT RESPONSE REGULATOR"/>
    <property type="match status" value="1"/>
</dbReference>
<dbReference type="InterPro" id="IPR001789">
    <property type="entry name" value="Sig_transdc_resp-reg_receiver"/>
</dbReference>
<comment type="caution">
    <text evidence="6">The sequence shown here is derived from an EMBL/GenBank/DDBJ whole genome shotgun (WGS) entry which is preliminary data.</text>
</comment>
<dbReference type="SMART" id="SM00448">
    <property type="entry name" value="REC"/>
    <property type="match status" value="1"/>
</dbReference>
<dbReference type="Pfam" id="PF00072">
    <property type="entry name" value="Response_reg"/>
    <property type="match status" value="1"/>
</dbReference>
<dbReference type="InterPro" id="IPR011006">
    <property type="entry name" value="CheY-like_superfamily"/>
</dbReference>
<dbReference type="Proteomes" id="UP000605568">
    <property type="component" value="Unassembled WGS sequence"/>
</dbReference>
<evidence type="ECO:0000259" key="4">
    <source>
        <dbReference type="PROSITE" id="PS50043"/>
    </source>
</evidence>
<dbReference type="Gene3D" id="3.40.50.2300">
    <property type="match status" value="1"/>
</dbReference>
<dbReference type="InterPro" id="IPR058245">
    <property type="entry name" value="NreC/VraR/RcsB-like_REC"/>
</dbReference>
<keyword evidence="1 3" id="KW-0597">Phosphoprotein</keyword>
<dbReference type="PRINTS" id="PR00038">
    <property type="entry name" value="HTHLUXR"/>
</dbReference>
<organism evidence="6 7">
    <name type="scientific">Lentzea cavernae</name>
    <dbReference type="NCBI Taxonomy" id="2020703"/>
    <lineage>
        <taxon>Bacteria</taxon>
        <taxon>Bacillati</taxon>
        <taxon>Actinomycetota</taxon>
        <taxon>Actinomycetes</taxon>
        <taxon>Pseudonocardiales</taxon>
        <taxon>Pseudonocardiaceae</taxon>
        <taxon>Lentzea</taxon>
    </lineage>
</organism>
<dbReference type="PROSITE" id="PS50110">
    <property type="entry name" value="RESPONSE_REGULATORY"/>
    <property type="match status" value="1"/>
</dbReference>
<evidence type="ECO:0000313" key="6">
    <source>
        <dbReference type="EMBL" id="GHH39710.1"/>
    </source>
</evidence>
<dbReference type="SUPFAM" id="SSF52172">
    <property type="entry name" value="CheY-like"/>
    <property type="match status" value="1"/>
</dbReference>
<dbReference type="GO" id="GO:0003677">
    <property type="term" value="F:DNA binding"/>
    <property type="evidence" value="ECO:0007669"/>
    <property type="project" value="UniProtKB-KW"/>
</dbReference>
<dbReference type="InterPro" id="IPR000792">
    <property type="entry name" value="Tscrpt_reg_LuxR_C"/>
</dbReference>
<dbReference type="SMART" id="SM00421">
    <property type="entry name" value="HTH_LUXR"/>
    <property type="match status" value="1"/>
</dbReference>
<dbReference type="EMBL" id="BNAR01000004">
    <property type="protein sequence ID" value="GHH39710.1"/>
    <property type="molecule type" value="Genomic_DNA"/>
</dbReference>
<dbReference type="Pfam" id="PF00196">
    <property type="entry name" value="GerE"/>
    <property type="match status" value="1"/>
</dbReference>
<evidence type="ECO:0000313" key="7">
    <source>
        <dbReference type="Proteomes" id="UP000605568"/>
    </source>
</evidence>
<dbReference type="PROSITE" id="PS00622">
    <property type="entry name" value="HTH_LUXR_1"/>
    <property type="match status" value="1"/>
</dbReference>
<dbReference type="CDD" id="cd06170">
    <property type="entry name" value="LuxR_C_like"/>
    <property type="match status" value="1"/>
</dbReference>
<keyword evidence="7" id="KW-1185">Reference proteome</keyword>
<evidence type="ECO:0000256" key="3">
    <source>
        <dbReference type="PROSITE-ProRule" id="PRU00169"/>
    </source>
</evidence>
<feature type="domain" description="HTH luxR-type" evidence="4">
    <location>
        <begin position="169"/>
        <end position="234"/>
    </location>
</feature>
<reference evidence="7" key="1">
    <citation type="journal article" date="2019" name="Int. J. Syst. Evol. Microbiol.">
        <title>The Global Catalogue of Microorganisms (GCM) 10K type strain sequencing project: providing services to taxonomists for standard genome sequencing and annotation.</title>
        <authorList>
            <consortium name="The Broad Institute Genomics Platform"/>
            <consortium name="The Broad Institute Genome Sequencing Center for Infectious Disease"/>
            <person name="Wu L."/>
            <person name="Ma J."/>
        </authorList>
    </citation>
    <scope>NUCLEOTIDE SEQUENCE [LARGE SCALE GENOMIC DNA]</scope>
    <source>
        <strain evidence="7">CGMCC 4.7367</strain>
    </source>
</reference>
<gene>
    <name evidence="6" type="ORF">GCM10017774_31780</name>
</gene>
<dbReference type="InterPro" id="IPR039420">
    <property type="entry name" value="WalR-like"/>
</dbReference>
<dbReference type="PANTHER" id="PTHR43214:SF43">
    <property type="entry name" value="TWO-COMPONENT RESPONSE REGULATOR"/>
    <property type="match status" value="1"/>
</dbReference>
<accession>A0ABQ3MJD7</accession>
<dbReference type="CDD" id="cd17535">
    <property type="entry name" value="REC_NarL-like"/>
    <property type="match status" value="1"/>
</dbReference>
<dbReference type="PROSITE" id="PS50043">
    <property type="entry name" value="HTH_LUXR_2"/>
    <property type="match status" value="1"/>
</dbReference>
<evidence type="ECO:0000256" key="1">
    <source>
        <dbReference type="ARBA" id="ARBA00022553"/>
    </source>
</evidence>
<feature type="domain" description="Response regulatory" evidence="5">
    <location>
        <begin position="28"/>
        <end position="144"/>
    </location>
</feature>